<feature type="domain" description="DUF2345" evidence="1">
    <location>
        <begin position="195"/>
        <end position="351"/>
    </location>
</feature>
<dbReference type="InterPro" id="IPR028244">
    <property type="entry name" value="T6SS_Rhs_Vgr_dom"/>
</dbReference>
<sequence length="409" mass="42089">MWHGASGDDAGHRNGATQWGVRTKEFGGAGYNQLLFDDTDAQGRVQLRSTHAATELNLGHLIHSADNYRGSLRGQGAELRTDAYGAVRAGAGLLLSSYRASHGAEARDPAGDNAPGIALLKQAVKLAETFSTAATTHETVALASHLGPAKVGSSMLDAKAAPLQATLTALSGMVADTGLDAAQADAKEKKTAPGDGQLPHVTDQLIAVSAQAGLAVTAGGAVQLASGETIALMSGADTQFIGGAQMRMHTGQAIGVLGGAVAAGDEGIGVQLTAARDAIDIQAQSDTLKVQARDDVNVISANAHVDWATASSISLSTAGGANITIEGGNITVQAPGKITIHAGRKHFDGPARTDYVMPVMPRAENTWVELEAQYDDAWNTPWPVQGLQFKVDGSTLADKVPINQSPKKT</sequence>
<gene>
    <name evidence="3" type="ORF">IP91_01998</name>
</gene>
<organism evidence="3 4">
    <name type="scientific">Pseudoduganella lurida</name>
    <dbReference type="NCBI Taxonomy" id="1036180"/>
    <lineage>
        <taxon>Bacteria</taxon>
        <taxon>Pseudomonadati</taxon>
        <taxon>Pseudomonadota</taxon>
        <taxon>Betaproteobacteria</taxon>
        <taxon>Burkholderiales</taxon>
        <taxon>Oxalobacteraceae</taxon>
        <taxon>Telluria group</taxon>
        <taxon>Pseudoduganella</taxon>
    </lineage>
</organism>
<comment type="caution">
    <text evidence="3">The sequence shown here is derived from an EMBL/GenBank/DDBJ whole genome shotgun (WGS) entry which is preliminary data.</text>
</comment>
<dbReference type="EMBL" id="VLLB01000003">
    <property type="protein sequence ID" value="TWI66187.1"/>
    <property type="molecule type" value="Genomic_DNA"/>
</dbReference>
<proteinExistence type="predicted"/>
<accession>A0A562RAU0</accession>
<dbReference type="Pfam" id="PF13296">
    <property type="entry name" value="T6SS_Vgr"/>
    <property type="match status" value="1"/>
</dbReference>
<dbReference type="Pfam" id="PF10106">
    <property type="entry name" value="DUF2345"/>
    <property type="match status" value="1"/>
</dbReference>
<feature type="domain" description="Putative type VI secretion system Rhs element associated Vgr" evidence="2">
    <location>
        <begin position="24"/>
        <end position="134"/>
    </location>
</feature>
<evidence type="ECO:0000313" key="4">
    <source>
        <dbReference type="Proteomes" id="UP000318431"/>
    </source>
</evidence>
<protein>
    <submittedName>
        <fullName evidence="3">Uncharacterized protein (DUF2345 family)</fullName>
    </submittedName>
</protein>
<name>A0A562RAU0_9BURK</name>
<dbReference type="AlphaFoldDB" id="A0A562RAU0"/>
<evidence type="ECO:0000313" key="3">
    <source>
        <dbReference type="EMBL" id="TWI66187.1"/>
    </source>
</evidence>
<dbReference type="Proteomes" id="UP000318431">
    <property type="component" value="Unassembled WGS sequence"/>
</dbReference>
<dbReference type="InterPro" id="IPR018769">
    <property type="entry name" value="VgrG2_DUF2345"/>
</dbReference>
<evidence type="ECO:0000259" key="2">
    <source>
        <dbReference type="Pfam" id="PF13296"/>
    </source>
</evidence>
<keyword evidence="4" id="KW-1185">Reference proteome</keyword>
<evidence type="ECO:0000259" key="1">
    <source>
        <dbReference type="Pfam" id="PF10106"/>
    </source>
</evidence>
<reference evidence="3 4" key="1">
    <citation type="journal article" date="2015" name="Stand. Genomic Sci.">
        <title>Genomic Encyclopedia of Bacterial and Archaeal Type Strains, Phase III: the genomes of soil and plant-associated and newly described type strains.</title>
        <authorList>
            <person name="Whitman W.B."/>
            <person name="Woyke T."/>
            <person name="Klenk H.P."/>
            <person name="Zhou Y."/>
            <person name="Lilburn T.G."/>
            <person name="Beck B.J."/>
            <person name="De Vos P."/>
            <person name="Vandamme P."/>
            <person name="Eisen J.A."/>
            <person name="Garrity G."/>
            <person name="Hugenholtz P."/>
            <person name="Kyrpides N.C."/>
        </authorList>
    </citation>
    <scope>NUCLEOTIDE SEQUENCE [LARGE SCALE GENOMIC DNA]</scope>
    <source>
        <strain evidence="3 4">CGMCC 1.10822</strain>
    </source>
</reference>